<name>A0A2V1JTR0_EUBRA</name>
<evidence type="ECO:0000256" key="8">
    <source>
        <dbReference type="SAM" id="Phobius"/>
    </source>
</evidence>
<feature type="domain" description="Polysaccharide chain length determinant N-terminal" evidence="9">
    <location>
        <begin position="13"/>
        <end position="99"/>
    </location>
</feature>
<keyword evidence="3" id="KW-1003">Cell membrane</keyword>
<comment type="caution">
    <text evidence="10">The sequence shown here is derived from an EMBL/GenBank/DDBJ whole genome shotgun (WGS) entry which is preliminary data.</text>
</comment>
<keyword evidence="5 8" id="KW-1133">Transmembrane helix</keyword>
<proteinExistence type="inferred from homology"/>
<evidence type="ECO:0000313" key="11">
    <source>
        <dbReference type="Proteomes" id="UP000245288"/>
    </source>
</evidence>
<reference evidence="10 11" key="1">
    <citation type="submission" date="2014-09" db="EMBL/GenBank/DDBJ databases">
        <title>Butyrate-producing bacteria isolated from human gut.</title>
        <authorList>
            <person name="Zhang Q."/>
            <person name="Zhao L."/>
        </authorList>
    </citation>
    <scope>NUCLEOTIDE SEQUENCE [LARGE SCALE GENOMIC DNA]</scope>
    <source>
        <strain evidence="10 11">21</strain>
    </source>
</reference>
<dbReference type="PANTHER" id="PTHR32309:SF13">
    <property type="entry name" value="FERRIC ENTEROBACTIN TRANSPORT PROTEIN FEPE"/>
    <property type="match status" value="1"/>
</dbReference>
<evidence type="ECO:0000256" key="6">
    <source>
        <dbReference type="ARBA" id="ARBA00023136"/>
    </source>
</evidence>
<dbReference type="InterPro" id="IPR003856">
    <property type="entry name" value="LPS_length_determ_N"/>
</dbReference>
<feature type="transmembrane region" description="Helical" evidence="8">
    <location>
        <begin position="185"/>
        <end position="205"/>
    </location>
</feature>
<evidence type="ECO:0000259" key="9">
    <source>
        <dbReference type="Pfam" id="PF02706"/>
    </source>
</evidence>
<dbReference type="PANTHER" id="PTHR32309">
    <property type="entry name" value="TYROSINE-PROTEIN KINASE"/>
    <property type="match status" value="1"/>
</dbReference>
<accession>A0A2V1JTR0</accession>
<dbReference type="InterPro" id="IPR050445">
    <property type="entry name" value="Bact_polysacc_biosynth/exp"/>
</dbReference>
<evidence type="ECO:0000256" key="3">
    <source>
        <dbReference type="ARBA" id="ARBA00022475"/>
    </source>
</evidence>
<organism evidence="10 11">
    <name type="scientific">Eubacterium ramulus</name>
    <dbReference type="NCBI Taxonomy" id="39490"/>
    <lineage>
        <taxon>Bacteria</taxon>
        <taxon>Bacillati</taxon>
        <taxon>Bacillota</taxon>
        <taxon>Clostridia</taxon>
        <taxon>Eubacteriales</taxon>
        <taxon>Eubacteriaceae</taxon>
        <taxon>Eubacterium</taxon>
    </lineage>
</organism>
<keyword evidence="11" id="KW-1185">Reference proteome</keyword>
<dbReference type="EMBL" id="JRFU01000031">
    <property type="protein sequence ID" value="PWE87519.1"/>
    <property type="molecule type" value="Genomic_DNA"/>
</dbReference>
<evidence type="ECO:0000256" key="5">
    <source>
        <dbReference type="ARBA" id="ARBA00022989"/>
    </source>
</evidence>
<feature type="transmembrane region" description="Helical" evidence="8">
    <location>
        <begin position="29"/>
        <end position="47"/>
    </location>
</feature>
<dbReference type="GO" id="GO:0004713">
    <property type="term" value="F:protein tyrosine kinase activity"/>
    <property type="evidence" value="ECO:0007669"/>
    <property type="project" value="TreeGrafter"/>
</dbReference>
<dbReference type="Pfam" id="PF02706">
    <property type="entry name" value="Wzz"/>
    <property type="match status" value="1"/>
</dbReference>
<feature type="compositionally biased region" description="Basic residues" evidence="7">
    <location>
        <begin position="248"/>
        <end position="258"/>
    </location>
</feature>
<comment type="subcellular location">
    <subcellularLocation>
        <location evidence="1">Cell membrane</location>
        <topology evidence="1">Multi-pass membrane protein</topology>
    </subcellularLocation>
</comment>
<comment type="similarity">
    <text evidence="2">Belongs to the CpsC/CapA family.</text>
</comment>
<feature type="compositionally biased region" description="Basic and acidic residues" evidence="7">
    <location>
        <begin position="235"/>
        <end position="247"/>
    </location>
</feature>
<dbReference type="GO" id="GO:0005886">
    <property type="term" value="C:plasma membrane"/>
    <property type="evidence" value="ECO:0007669"/>
    <property type="project" value="UniProtKB-SubCell"/>
</dbReference>
<sequence>MNNKMVKEEKEMEIDLLSLFFFLLDKWKILLLGAVIGAVAAAGITFLQTPMYQSTSTLYVLSKTTSITSVADLQLGSELTSDFAEIATSKPVIDTAIETLKDDENIELTRKQVQDMMSVSNKTDTRMLMITVTSDDAKLSYLLGKALTSAAVDQMAAITQTDKPTIVEHPEIAKEPVSNNLTKHVAMGLLIALVLIGGIYTVMFITNDRIQSEEDVETYLETSVLGVVPIDKELEEASRSEEKDEKNRKKRNKHKSGR</sequence>
<evidence type="ECO:0000256" key="4">
    <source>
        <dbReference type="ARBA" id="ARBA00022692"/>
    </source>
</evidence>
<dbReference type="Proteomes" id="UP000245288">
    <property type="component" value="Unassembled WGS sequence"/>
</dbReference>
<dbReference type="RefSeq" id="WP_109214870.1">
    <property type="nucleotide sequence ID" value="NZ_JAQEGP010000010.1"/>
</dbReference>
<evidence type="ECO:0000256" key="1">
    <source>
        <dbReference type="ARBA" id="ARBA00004651"/>
    </source>
</evidence>
<feature type="region of interest" description="Disordered" evidence="7">
    <location>
        <begin position="235"/>
        <end position="258"/>
    </location>
</feature>
<dbReference type="OrthoDB" id="2360475at2"/>
<evidence type="ECO:0000256" key="7">
    <source>
        <dbReference type="SAM" id="MobiDB-lite"/>
    </source>
</evidence>
<protein>
    <recommendedName>
        <fullName evidence="9">Polysaccharide chain length determinant N-terminal domain-containing protein</fullName>
    </recommendedName>
</protein>
<keyword evidence="6 8" id="KW-0472">Membrane</keyword>
<keyword evidence="4 8" id="KW-0812">Transmembrane</keyword>
<dbReference type="AlphaFoldDB" id="A0A2V1JTR0"/>
<gene>
    <name evidence="10" type="ORF">LG34_03515</name>
</gene>
<evidence type="ECO:0000256" key="2">
    <source>
        <dbReference type="ARBA" id="ARBA00006683"/>
    </source>
</evidence>
<evidence type="ECO:0000313" key="10">
    <source>
        <dbReference type="EMBL" id="PWE87519.1"/>
    </source>
</evidence>